<gene>
    <name evidence="10" type="ORF">ORD21_08415</name>
</gene>
<dbReference type="CDD" id="cd13532">
    <property type="entry name" value="PBP2_PDT_like"/>
    <property type="match status" value="1"/>
</dbReference>
<protein>
    <recommendedName>
        <fullName evidence="2">prephenate dehydratase</fullName>
        <ecNumber evidence="2">4.2.1.51</ecNumber>
    </recommendedName>
</protein>
<keyword evidence="3" id="KW-0028">Amino-acid biosynthesis</keyword>
<keyword evidence="11" id="KW-1185">Reference proteome</keyword>
<evidence type="ECO:0000313" key="11">
    <source>
        <dbReference type="Proteomes" id="UP001276150"/>
    </source>
</evidence>
<comment type="catalytic activity">
    <reaction evidence="7">
        <text>prephenate + H(+) = 3-phenylpyruvate + CO2 + H2O</text>
        <dbReference type="Rhea" id="RHEA:21648"/>
        <dbReference type="ChEBI" id="CHEBI:15377"/>
        <dbReference type="ChEBI" id="CHEBI:15378"/>
        <dbReference type="ChEBI" id="CHEBI:16526"/>
        <dbReference type="ChEBI" id="CHEBI:18005"/>
        <dbReference type="ChEBI" id="CHEBI:29934"/>
        <dbReference type="EC" id="4.2.1.51"/>
    </reaction>
</comment>
<dbReference type="EMBL" id="JAPMIV010000012">
    <property type="protein sequence ID" value="MDV6374609.1"/>
    <property type="molecule type" value="Genomic_DNA"/>
</dbReference>
<keyword evidence="8" id="KW-0732">Signal</keyword>
<keyword evidence="4" id="KW-0057">Aromatic amino acid biosynthesis</keyword>
<feature type="domain" description="Prephenate dehydratase" evidence="9">
    <location>
        <begin position="25"/>
        <end position="205"/>
    </location>
</feature>
<evidence type="ECO:0000256" key="8">
    <source>
        <dbReference type="SAM" id="SignalP"/>
    </source>
</evidence>
<keyword evidence="5" id="KW-0584">Phenylalanine biosynthesis</keyword>
<evidence type="ECO:0000256" key="2">
    <source>
        <dbReference type="ARBA" id="ARBA00013147"/>
    </source>
</evidence>
<evidence type="ECO:0000256" key="5">
    <source>
        <dbReference type="ARBA" id="ARBA00023222"/>
    </source>
</evidence>
<reference evidence="10 11" key="1">
    <citation type="submission" date="2022-11" db="EMBL/GenBank/DDBJ databases">
        <title>Deinococcus ZS9-10, Low Temperature and Draught-tolerating, UV-resistant Bacteria from Continental Antarctica.</title>
        <authorList>
            <person name="Cheng L."/>
        </authorList>
    </citation>
    <scope>NUCLEOTIDE SEQUENCE [LARGE SCALE GENOMIC DNA]</scope>
    <source>
        <strain evidence="10 11">ZS9-10</strain>
    </source>
</reference>
<dbReference type="RefSeq" id="WP_317639930.1">
    <property type="nucleotide sequence ID" value="NZ_JAPMIV010000012.1"/>
</dbReference>
<evidence type="ECO:0000256" key="3">
    <source>
        <dbReference type="ARBA" id="ARBA00022605"/>
    </source>
</evidence>
<feature type="signal peptide" evidence="8">
    <location>
        <begin position="1"/>
        <end position="22"/>
    </location>
</feature>
<feature type="chain" id="PRO_5045686170" description="prephenate dehydratase" evidence="8">
    <location>
        <begin position="23"/>
        <end position="293"/>
    </location>
</feature>
<evidence type="ECO:0000256" key="7">
    <source>
        <dbReference type="ARBA" id="ARBA00047848"/>
    </source>
</evidence>
<evidence type="ECO:0000256" key="4">
    <source>
        <dbReference type="ARBA" id="ARBA00023141"/>
    </source>
</evidence>
<dbReference type="PANTHER" id="PTHR21022">
    <property type="entry name" value="PREPHENATE DEHYDRATASE P PROTEIN"/>
    <property type="match status" value="1"/>
</dbReference>
<dbReference type="InterPro" id="IPR018528">
    <property type="entry name" value="Preph_deHydtase_CS"/>
</dbReference>
<name>A0ABU4DRA4_9DEIO</name>
<comment type="caution">
    <text evidence="10">The sequence shown here is derived from an EMBL/GenBank/DDBJ whole genome shotgun (WGS) entry which is preliminary data.</text>
</comment>
<dbReference type="PANTHER" id="PTHR21022:SF19">
    <property type="entry name" value="PREPHENATE DEHYDRATASE-RELATED"/>
    <property type="match status" value="1"/>
</dbReference>
<comment type="pathway">
    <text evidence="1">Amino-acid biosynthesis; L-phenylalanine biosynthesis; phenylpyruvate from prephenate: step 1/1.</text>
</comment>
<dbReference type="Pfam" id="PF00800">
    <property type="entry name" value="PDT"/>
    <property type="match status" value="1"/>
</dbReference>
<evidence type="ECO:0000256" key="6">
    <source>
        <dbReference type="ARBA" id="ARBA00023239"/>
    </source>
</evidence>
<dbReference type="PROSITE" id="PS51171">
    <property type="entry name" value="PREPHENATE_DEHYDR_3"/>
    <property type="match status" value="1"/>
</dbReference>
<dbReference type="SUPFAM" id="SSF53850">
    <property type="entry name" value="Periplasmic binding protein-like II"/>
    <property type="match status" value="1"/>
</dbReference>
<sequence length="293" mass="30094">MRKSYRWASLVAALSVAGAAQAGPAFLYLGPVGTYSDQVAQQVAAARDWTPTLASSITDVSNQVTAGTAPYGLIPIENSSGGYVAETAGILAKTPAWRVIGVADLPIDNTLLVNPGTQASDITTLISHPQPFLQSAGYLKTNFPNAKRVEVKSTAAAAEMVAKDGGKTMAAIAAPAAAGVYKLQVLAGRIQDDKSNITRFLIVQNGELGPDVRASAAIISYLPREGDGGLGLTLLTQNLRALGFNITGAASAPSGKLGQQRLTLFLSGKGGTVADLQQAAGRTIGQATLIGAY</sequence>
<dbReference type="EC" id="4.2.1.51" evidence="2"/>
<dbReference type="Gene3D" id="3.40.190.10">
    <property type="entry name" value="Periplasmic binding protein-like II"/>
    <property type="match status" value="2"/>
</dbReference>
<dbReference type="Proteomes" id="UP001276150">
    <property type="component" value="Unassembled WGS sequence"/>
</dbReference>
<accession>A0ABU4DRA4</accession>
<organism evidence="10 11">
    <name type="scientific">Deinococcus arenicola</name>
    <dbReference type="NCBI Taxonomy" id="2994950"/>
    <lineage>
        <taxon>Bacteria</taxon>
        <taxon>Thermotogati</taxon>
        <taxon>Deinococcota</taxon>
        <taxon>Deinococci</taxon>
        <taxon>Deinococcales</taxon>
        <taxon>Deinococcaceae</taxon>
        <taxon>Deinococcus</taxon>
    </lineage>
</organism>
<proteinExistence type="predicted"/>
<dbReference type="PROSITE" id="PS00857">
    <property type="entry name" value="PREPHENATE_DEHYDR_1"/>
    <property type="match status" value="1"/>
</dbReference>
<evidence type="ECO:0000313" key="10">
    <source>
        <dbReference type="EMBL" id="MDV6374609.1"/>
    </source>
</evidence>
<keyword evidence="6" id="KW-0456">Lyase</keyword>
<evidence type="ECO:0000259" key="9">
    <source>
        <dbReference type="PROSITE" id="PS51171"/>
    </source>
</evidence>
<evidence type="ECO:0000256" key="1">
    <source>
        <dbReference type="ARBA" id="ARBA00004741"/>
    </source>
</evidence>
<dbReference type="InterPro" id="IPR001086">
    <property type="entry name" value="Preph_deHydtase"/>
</dbReference>